<dbReference type="Proteomes" id="UP000183868">
    <property type="component" value="Chromosome"/>
</dbReference>
<organism evidence="1 2">
    <name type="scientific">Caldithrix abyssi DSM 13497</name>
    <dbReference type="NCBI Taxonomy" id="880073"/>
    <lineage>
        <taxon>Bacteria</taxon>
        <taxon>Pseudomonadati</taxon>
        <taxon>Calditrichota</taxon>
        <taxon>Calditrichia</taxon>
        <taxon>Calditrichales</taxon>
        <taxon>Calditrichaceae</taxon>
        <taxon>Caldithrix</taxon>
    </lineage>
</organism>
<reference evidence="1 2" key="1">
    <citation type="submission" date="2016-11" db="EMBL/GenBank/DDBJ databases">
        <title>Genomic analysis of Caldithrix abyssi and proposal of a novel bacterial phylum Caldithrichaeota.</title>
        <authorList>
            <person name="Kublanov I."/>
            <person name="Sigalova O."/>
            <person name="Gavrilov S."/>
            <person name="Lebedinsky A."/>
            <person name="Ivanova N."/>
            <person name="Daum C."/>
            <person name="Reddy T."/>
            <person name="Klenk H.P."/>
            <person name="Goker M."/>
            <person name="Reva O."/>
            <person name="Miroshnichenko M."/>
            <person name="Kyprides N."/>
            <person name="Woyke T."/>
            <person name="Gelfand M."/>
        </authorList>
    </citation>
    <scope>NUCLEOTIDE SEQUENCE [LARGE SCALE GENOMIC DNA]</scope>
    <source>
        <strain evidence="1 2">LF13</strain>
    </source>
</reference>
<proteinExistence type="predicted"/>
<evidence type="ECO:0000313" key="2">
    <source>
        <dbReference type="Proteomes" id="UP000183868"/>
    </source>
</evidence>
<dbReference type="EMBL" id="CP018099">
    <property type="protein sequence ID" value="APF18397.1"/>
    <property type="molecule type" value="Genomic_DNA"/>
</dbReference>
<protein>
    <submittedName>
        <fullName evidence="1">Uncharacterized protein</fullName>
    </submittedName>
</protein>
<dbReference type="KEGG" id="caby:Cabys_1648"/>
<sequence>MRNGEFSLFLQQHAIKILFIVHLNPQKTFTEKGENVETGNIALF</sequence>
<gene>
    <name evidence="1" type="ORF">Cabys_1648</name>
</gene>
<dbReference type="AlphaFoldDB" id="A0A1J1C6S6"/>
<evidence type="ECO:0000313" key="1">
    <source>
        <dbReference type="EMBL" id="APF18397.1"/>
    </source>
</evidence>
<accession>A0A1J1C6S6</accession>
<name>A0A1J1C6S6_CALAY</name>